<dbReference type="Proteomes" id="UP000323720">
    <property type="component" value="Unassembled WGS sequence"/>
</dbReference>
<keyword evidence="2" id="KW-0121">Carboxypeptidase</keyword>
<dbReference type="RefSeq" id="WP_148402266.1">
    <property type="nucleotide sequence ID" value="NZ_VSKK01000001.1"/>
</dbReference>
<sequence>MRVKYLLFIALFSILQTYSQEISGVIFDSNTNQPIEGASVYFDNTTVGTISNEEGLFNIQKPTAVSSPLVISFLGYKKQVISDYSGNEKLSILLVEDISALNEVYLVSKDSWSRERKMKDFKAYFLGSTRNALSCKILNEDAIRLHFIESQNKLVATASVPLIIMNENLKYQIQYDLQDFEIDYNYQMELDYYYASSVYYAGTMFYTSQSNSRKYIRHRIKAYKGSVLHFMRSLLKEELKANKFILLFNGQEVQAENFISVSNTDNPSMFQVQLHEPLTVVSENDIEKNSVVTSNETYFYLDRNGNHMPADALIFKGYFGDNRVGDALPLDYWPEEK</sequence>
<evidence type="ECO:0000256" key="1">
    <source>
        <dbReference type="SAM" id="SignalP"/>
    </source>
</evidence>
<proteinExistence type="predicted"/>
<evidence type="ECO:0000313" key="2">
    <source>
        <dbReference type="EMBL" id="TYB78528.1"/>
    </source>
</evidence>
<dbReference type="EMBL" id="VSKK01000001">
    <property type="protein sequence ID" value="TYB78528.1"/>
    <property type="molecule type" value="Genomic_DNA"/>
</dbReference>
<name>A0A5D0RCT6_9FLAO</name>
<keyword evidence="1" id="KW-0732">Signal</keyword>
<dbReference type="Gene3D" id="2.60.40.1120">
    <property type="entry name" value="Carboxypeptidase-like, regulatory domain"/>
    <property type="match status" value="1"/>
</dbReference>
<keyword evidence="2" id="KW-0645">Protease</keyword>
<organism evidence="2 3">
    <name type="scientific">Bizionia myxarmorum</name>
    <dbReference type="NCBI Taxonomy" id="291186"/>
    <lineage>
        <taxon>Bacteria</taxon>
        <taxon>Pseudomonadati</taxon>
        <taxon>Bacteroidota</taxon>
        <taxon>Flavobacteriia</taxon>
        <taxon>Flavobacteriales</taxon>
        <taxon>Flavobacteriaceae</taxon>
        <taxon>Bizionia</taxon>
    </lineage>
</organism>
<dbReference type="InterPro" id="IPR008969">
    <property type="entry name" value="CarboxyPept-like_regulatory"/>
</dbReference>
<keyword evidence="3" id="KW-1185">Reference proteome</keyword>
<reference evidence="2 3" key="1">
    <citation type="submission" date="2019-08" db="EMBL/GenBank/DDBJ databases">
        <title>Genomes of Antarctic Bizionia species.</title>
        <authorList>
            <person name="Bowman J.P."/>
        </authorList>
    </citation>
    <scope>NUCLEOTIDE SEQUENCE [LARGE SCALE GENOMIC DNA]</scope>
    <source>
        <strain evidence="2 3">ADA-4</strain>
    </source>
</reference>
<dbReference type="AlphaFoldDB" id="A0A5D0RCT6"/>
<dbReference type="OrthoDB" id="1223654at2"/>
<dbReference type="SUPFAM" id="SSF49464">
    <property type="entry name" value="Carboxypeptidase regulatory domain-like"/>
    <property type="match status" value="1"/>
</dbReference>
<evidence type="ECO:0000313" key="3">
    <source>
        <dbReference type="Proteomes" id="UP000323720"/>
    </source>
</evidence>
<gene>
    <name evidence="2" type="ORF">ES674_01750</name>
</gene>
<accession>A0A5D0RCT6</accession>
<feature type="signal peptide" evidence="1">
    <location>
        <begin position="1"/>
        <end position="19"/>
    </location>
</feature>
<dbReference type="Pfam" id="PF13715">
    <property type="entry name" value="CarbopepD_reg_2"/>
    <property type="match status" value="1"/>
</dbReference>
<protein>
    <submittedName>
        <fullName evidence="2">Carboxypeptidase-like regulatory domain-containing protein</fullName>
    </submittedName>
</protein>
<feature type="chain" id="PRO_5022815640" evidence="1">
    <location>
        <begin position="20"/>
        <end position="337"/>
    </location>
</feature>
<comment type="caution">
    <text evidence="2">The sequence shown here is derived from an EMBL/GenBank/DDBJ whole genome shotgun (WGS) entry which is preliminary data.</text>
</comment>
<dbReference type="GO" id="GO:0004180">
    <property type="term" value="F:carboxypeptidase activity"/>
    <property type="evidence" value="ECO:0007669"/>
    <property type="project" value="UniProtKB-KW"/>
</dbReference>
<keyword evidence="2" id="KW-0378">Hydrolase</keyword>